<sequence>MDYYKNVSNYLSNPTPNVPQGLNYGTVNTFNAINIPYGGNLLPSNVINRNTPTVGTFGPNYVGGQTVQPLSIKGPQNTQVVKQMNDYFFSQQNPSGVPQAYSWSDDYANVDLQTARPGGYNVTQNQLITTNPAVTNTEPNPVKLAEPTPKQVLNYYVIKAAESLHHKPNPLMMVFFSDDNINHLRNIAVQKIQQITADSGVAGDKNGVTIQPPNMDDFFYYMINVFQTYNITNGSICFVNLKKNSDLKSDIAKLNTNVLQEYVSKMVSQINMYIYYYKDASQLPEQLSLPTYSSMKGSRSLEYNTGFQSGNSIGVASYNEVGNII</sequence>
<feature type="domain" description="Minor capsid protein P8 central region" evidence="1">
    <location>
        <begin position="165"/>
        <end position="305"/>
    </location>
</feature>
<name>A0A6C0AZY8_9ZZZZ</name>
<dbReference type="AlphaFoldDB" id="A0A6C0AZY8"/>
<evidence type="ECO:0000313" key="2">
    <source>
        <dbReference type="EMBL" id="QHS85104.1"/>
    </source>
</evidence>
<evidence type="ECO:0000259" key="1">
    <source>
        <dbReference type="Pfam" id="PF19065"/>
    </source>
</evidence>
<proteinExistence type="predicted"/>
<organism evidence="2">
    <name type="scientific">viral metagenome</name>
    <dbReference type="NCBI Taxonomy" id="1070528"/>
    <lineage>
        <taxon>unclassified sequences</taxon>
        <taxon>metagenomes</taxon>
        <taxon>organismal metagenomes</taxon>
    </lineage>
</organism>
<protein>
    <recommendedName>
        <fullName evidence="1">Minor capsid protein P8 central region domain-containing protein</fullName>
    </recommendedName>
</protein>
<accession>A0A6C0AZY8</accession>
<dbReference type="EMBL" id="MN739040">
    <property type="protein sequence ID" value="QHS85104.1"/>
    <property type="molecule type" value="Genomic_DNA"/>
</dbReference>
<dbReference type="InterPro" id="IPR043916">
    <property type="entry name" value="P8_CR"/>
</dbReference>
<dbReference type="Pfam" id="PF19065">
    <property type="entry name" value="P8_CR"/>
    <property type="match status" value="1"/>
</dbReference>
<reference evidence="2" key="1">
    <citation type="journal article" date="2020" name="Nature">
        <title>Giant virus diversity and host interactions through global metagenomics.</title>
        <authorList>
            <person name="Schulz F."/>
            <person name="Roux S."/>
            <person name="Paez-Espino D."/>
            <person name="Jungbluth S."/>
            <person name="Walsh D.A."/>
            <person name="Denef V.J."/>
            <person name="McMahon K.D."/>
            <person name="Konstantinidis K.T."/>
            <person name="Eloe-Fadrosh E.A."/>
            <person name="Kyrpides N.C."/>
            <person name="Woyke T."/>
        </authorList>
    </citation>
    <scope>NUCLEOTIDE SEQUENCE</scope>
    <source>
        <strain evidence="2">GVMAG-M-3300009182-67</strain>
    </source>
</reference>